<evidence type="ECO:0000256" key="9">
    <source>
        <dbReference type="ARBA" id="ARBA00022968"/>
    </source>
</evidence>
<name>A0A085MEI9_9BILA</name>
<dbReference type="EMBL" id="KL363198">
    <property type="protein sequence ID" value="KFD55635.1"/>
    <property type="molecule type" value="Genomic_DNA"/>
</dbReference>
<keyword evidence="12" id="KW-1015">Disulfide bond</keyword>
<comment type="subcellular location">
    <subcellularLocation>
        <location evidence="3">Cell membrane</location>
        <location evidence="3">Sarcolemma</location>
        <topology evidence="3">Single-pass type II membrane protein</topology>
    </subcellularLocation>
    <subcellularLocation>
        <location evidence="2">Cytoplasm</location>
        <location evidence="2">Cytoskeleton</location>
    </subcellularLocation>
</comment>
<keyword evidence="11 16" id="KW-0472">Membrane</keyword>
<dbReference type="GO" id="GO:0016012">
    <property type="term" value="C:sarcoglycan complex"/>
    <property type="evidence" value="ECO:0007669"/>
    <property type="project" value="InterPro"/>
</dbReference>
<dbReference type="GO" id="GO:0042383">
    <property type="term" value="C:sarcolemma"/>
    <property type="evidence" value="ECO:0007669"/>
    <property type="project" value="UniProtKB-SubCell"/>
</dbReference>
<evidence type="ECO:0000256" key="8">
    <source>
        <dbReference type="ARBA" id="ARBA00022692"/>
    </source>
</evidence>
<dbReference type="Proteomes" id="UP000030764">
    <property type="component" value="Unassembled WGS sequence"/>
</dbReference>
<gene>
    <name evidence="17" type="ORF">M513_03383</name>
    <name evidence="18" type="ORF">M514_03383</name>
</gene>
<keyword evidence="10 16" id="KW-1133">Transmembrane helix</keyword>
<dbReference type="PANTHER" id="PTHR21142:SF2">
    <property type="entry name" value="BETA-SARCOGLYCAN"/>
    <property type="match status" value="1"/>
</dbReference>
<accession>A0A085MEI9</accession>
<dbReference type="InterPro" id="IPR006875">
    <property type="entry name" value="Sarcoglycan"/>
</dbReference>
<protein>
    <recommendedName>
        <fullName evidence="5">Beta-sarcoglycan</fullName>
    </recommendedName>
</protein>
<dbReference type="InterPro" id="IPR027659">
    <property type="entry name" value="Sgcb"/>
</dbReference>
<evidence type="ECO:0000256" key="7">
    <source>
        <dbReference type="ARBA" id="ARBA00022490"/>
    </source>
</evidence>
<dbReference type="PANTHER" id="PTHR21142">
    <property type="entry name" value="SARCOGLYCANS"/>
    <property type="match status" value="1"/>
</dbReference>
<evidence type="ECO:0000256" key="3">
    <source>
        <dbReference type="ARBA" id="ARBA00004274"/>
    </source>
</evidence>
<comment type="similarity">
    <text evidence="4">Belongs to the sarcoglycan beta/delta/gamma/zeta family.</text>
</comment>
<evidence type="ECO:0000256" key="12">
    <source>
        <dbReference type="ARBA" id="ARBA00023157"/>
    </source>
</evidence>
<keyword evidence="6" id="KW-1003">Cell membrane</keyword>
<dbReference type="Proteomes" id="UP000030758">
    <property type="component" value="Unassembled WGS sequence"/>
</dbReference>
<dbReference type="GO" id="GO:0007517">
    <property type="term" value="P:muscle organ development"/>
    <property type="evidence" value="ECO:0007669"/>
    <property type="project" value="InterPro"/>
</dbReference>
<evidence type="ECO:0000313" key="17">
    <source>
        <dbReference type="EMBL" id="KFD55635.1"/>
    </source>
</evidence>
<dbReference type="Pfam" id="PF04790">
    <property type="entry name" value="Sarcoglycan_1"/>
    <property type="match status" value="1"/>
</dbReference>
<evidence type="ECO:0000256" key="2">
    <source>
        <dbReference type="ARBA" id="ARBA00004245"/>
    </source>
</evidence>
<evidence type="ECO:0000256" key="11">
    <source>
        <dbReference type="ARBA" id="ARBA00023136"/>
    </source>
</evidence>
<evidence type="ECO:0000313" key="18">
    <source>
        <dbReference type="EMBL" id="KFD68047.1"/>
    </source>
</evidence>
<evidence type="ECO:0000256" key="14">
    <source>
        <dbReference type="ARBA" id="ARBA00023212"/>
    </source>
</evidence>
<evidence type="ECO:0000256" key="1">
    <source>
        <dbReference type="ARBA" id="ARBA00002860"/>
    </source>
</evidence>
<keyword evidence="9" id="KW-0735">Signal-anchor</keyword>
<evidence type="ECO:0000256" key="5">
    <source>
        <dbReference type="ARBA" id="ARBA00015329"/>
    </source>
</evidence>
<comment type="function">
    <text evidence="1">Component of the sarcoglycan complex, a subcomplex of the dystrophin-glycoprotein complex which forms a link between the F-actin cytoskeleton and the extracellular matrix.</text>
</comment>
<evidence type="ECO:0000256" key="15">
    <source>
        <dbReference type="ARBA" id="ARBA00026041"/>
    </source>
</evidence>
<dbReference type="AlphaFoldDB" id="A0A085MEI9"/>
<evidence type="ECO:0000256" key="10">
    <source>
        <dbReference type="ARBA" id="ARBA00022989"/>
    </source>
</evidence>
<dbReference type="EMBL" id="KL367508">
    <property type="protein sequence ID" value="KFD68047.1"/>
    <property type="molecule type" value="Genomic_DNA"/>
</dbReference>
<comment type="subunit">
    <text evidence="15">Cross-link to form 2 major subcomplexes: one consisting of SGCB, SGCD and SGCG and the other consisting of SGCB and SGCD. The association between SGCB and SGCG is particularly strong while SGCA is loosely associated with the other sarcoglycans.</text>
</comment>
<evidence type="ECO:0000256" key="4">
    <source>
        <dbReference type="ARBA" id="ARBA00007574"/>
    </source>
</evidence>
<keyword evidence="7" id="KW-0963">Cytoplasm</keyword>
<organism evidence="17 19">
    <name type="scientific">Trichuris suis</name>
    <name type="common">pig whipworm</name>
    <dbReference type="NCBI Taxonomy" id="68888"/>
    <lineage>
        <taxon>Eukaryota</taxon>
        <taxon>Metazoa</taxon>
        <taxon>Ecdysozoa</taxon>
        <taxon>Nematoda</taxon>
        <taxon>Enoplea</taxon>
        <taxon>Dorylaimia</taxon>
        <taxon>Trichinellida</taxon>
        <taxon>Trichuridae</taxon>
        <taxon>Trichuris</taxon>
    </lineage>
</organism>
<evidence type="ECO:0000256" key="6">
    <source>
        <dbReference type="ARBA" id="ARBA00022475"/>
    </source>
</evidence>
<dbReference type="GO" id="GO:0005856">
    <property type="term" value="C:cytoskeleton"/>
    <property type="evidence" value="ECO:0007669"/>
    <property type="project" value="UniProtKB-SubCell"/>
</dbReference>
<keyword evidence="19" id="KW-1185">Reference proteome</keyword>
<keyword evidence="14" id="KW-0206">Cytoskeleton</keyword>
<keyword evidence="8 16" id="KW-0812">Transmembrane</keyword>
<keyword evidence="13" id="KW-0325">Glycoprotein</keyword>
<evidence type="ECO:0000256" key="16">
    <source>
        <dbReference type="SAM" id="Phobius"/>
    </source>
</evidence>
<sequence>MKNVESRKSAFYYDKDFYRAGLRGKKLIALLIFVAIMWLLAIINLLSLAETYFCCTSPNKELSQQGMESLHFGQDDNGESVVQFAPAETYLEHVVSRTGTVGGYQGTTLDIEAERIVLQTDASSSPVSVVLDDGRVRIQNCNNFLVRKLNSGETIFNAMRPSLPLQKNIKKIATKIVKTKKVNGALNFSAPNGMLLSRAIDLPLSLSPSLKADVLGLRLCSCSNTGRLFTVQGNKPCANEVHNCY</sequence>
<evidence type="ECO:0000313" key="19">
    <source>
        <dbReference type="Proteomes" id="UP000030764"/>
    </source>
</evidence>
<proteinExistence type="inferred from homology"/>
<reference evidence="17 19" key="1">
    <citation type="journal article" date="2014" name="Nat. Genet.">
        <title>Genome and transcriptome of the porcine whipworm Trichuris suis.</title>
        <authorList>
            <person name="Jex A.R."/>
            <person name="Nejsum P."/>
            <person name="Schwarz E.M."/>
            <person name="Hu L."/>
            <person name="Young N.D."/>
            <person name="Hall R.S."/>
            <person name="Korhonen P.K."/>
            <person name="Liao S."/>
            <person name="Thamsborg S."/>
            <person name="Xia J."/>
            <person name="Xu P."/>
            <person name="Wang S."/>
            <person name="Scheerlinck J.P."/>
            <person name="Hofmann A."/>
            <person name="Sternberg P.W."/>
            <person name="Wang J."/>
            <person name="Gasser R.B."/>
        </authorList>
    </citation>
    <scope>NUCLEOTIDE SEQUENCE [LARGE SCALE GENOMIC DNA]</scope>
    <source>
        <strain evidence="18">DCEP-RM93F</strain>
        <strain evidence="17">DCEP-RM93M</strain>
    </source>
</reference>
<feature type="transmembrane region" description="Helical" evidence="16">
    <location>
        <begin position="27"/>
        <end position="49"/>
    </location>
</feature>
<evidence type="ECO:0000256" key="13">
    <source>
        <dbReference type="ARBA" id="ARBA00023180"/>
    </source>
</evidence>